<dbReference type="GeneID" id="73322835"/>
<evidence type="ECO:0000313" key="1">
    <source>
        <dbReference type="EMBL" id="GKT41852.1"/>
    </source>
</evidence>
<gene>
    <name evidence="1" type="ORF">ColSpa_02033</name>
</gene>
<dbReference type="Proteomes" id="UP001055115">
    <property type="component" value="Unassembled WGS sequence"/>
</dbReference>
<dbReference type="AlphaFoldDB" id="A0AA37L4S4"/>
<name>A0AA37L4S4_9PEZI</name>
<proteinExistence type="predicted"/>
<accession>A0AA37L4S4</accession>
<organism evidence="1 2">
    <name type="scientific">Colletotrichum spaethianum</name>
    <dbReference type="NCBI Taxonomy" id="700344"/>
    <lineage>
        <taxon>Eukaryota</taxon>
        <taxon>Fungi</taxon>
        <taxon>Dikarya</taxon>
        <taxon>Ascomycota</taxon>
        <taxon>Pezizomycotina</taxon>
        <taxon>Sordariomycetes</taxon>
        <taxon>Hypocreomycetidae</taxon>
        <taxon>Glomerellales</taxon>
        <taxon>Glomerellaceae</taxon>
        <taxon>Colletotrichum</taxon>
        <taxon>Colletotrichum spaethianum species complex</taxon>
    </lineage>
</organism>
<reference evidence="1 2" key="1">
    <citation type="submission" date="2022-03" db="EMBL/GenBank/DDBJ databases">
        <title>Genome data of Colletotrichum spp.</title>
        <authorList>
            <person name="Utami Y.D."/>
            <person name="Hiruma K."/>
        </authorList>
    </citation>
    <scope>NUCLEOTIDE SEQUENCE [LARGE SCALE GENOMIC DNA]</scope>
    <source>
        <strain evidence="1 2">MAFF 239500</strain>
    </source>
</reference>
<comment type="caution">
    <text evidence="1">The sequence shown here is derived from an EMBL/GenBank/DDBJ whole genome shotgun (WGS) entry which is preliminary data.</text>
</comment>
<protein>
    <submittedName>
        <fullName evidence="1">Uncharacterized protein</fullName>
    </submittedName>
</protein>
<sequence>MGSLASPALSIKLKPSLESNDNGIALLCSIFAVTLNLNATRPTNNDIRVQVKAKDIAVGNLLTEIKESPDNTQASDV</sequence>
<evidence type="ECO:0000313" key="2">
    <source>
        <dbReference type="Proteomes" id="UP001055115"/>
    </source>
</evidence>
<dbReference type="RefSeq" id="XP_049124202.1">
    <property type="nucleotide sequence ID" value="XM_049268245.1"/>
</dbReference>
<dbReference type="EMBL" id="BQXU01000004">
    <property type="protein sequence ID" value="GKT41852.1"/>
    <property type="molecule type" value="Genomic_DNA"/>
</dbReference>
<keyword evidence="2" id="KW-1185">Reference proteome</keyword>